<dbReference type="AlphaFoldDB" id="A0AAC8Q508"/>
<organism evidence="1 2">
    <name type="scientific">Archangium gephyra</name>
    <dbReference type="NCBI Taxonomy" id="48"/>
    <lineage>
        <taxon>Bacteria</taxon>
        <taxon>Pseudomonadati</taxon>
        <taxon>Myxococcota</taxon>
        <taxon>Myxococcia</taxon>
        <taxon>Myxococcales</taxon>
        <taxon>Cystobacterineae</taxon>
        <taxon>Archangiaceae</taxon>
        <taxon>Archangium</taxon>
    </lineage>
</organism>
<protein>
    <submittedName>
        <fullName evidence="1">TolA protein</fullName>
    </submittedName>
</protein>
<dbReference type="EMBL" id="CP011509">
    <property type="protein sequence ID" value="AKJ01205.1"/>
    <property type="molecule type" value="Genomic_DNA"/>
</dbReference>
<proteinExistence type="predicted"/>
<accession>A0AAC8Q508</accession>
<dbReference type="Proteomes" id="UP000035579">
    <property type="component" value="Chromosome"/>
</dbReference>
<dbReference type="SUPFAM" id="SSF55486">
    <property type="entry name" value="Metalloproteases ('zincins'), catalytic domain"/>
    <property type="match status" value="1"/>
</dbReference>
<sequence>MAEVSTFRHAMDRPLPSLRASLDDFLAELASLQYRHAAGFAQDLPLRALYEHSPEISSPEAFAAVTESIPKAQAKGDLLNVRRLRLLRDFIATQLEEALAAPAAEALAQLEARSRLAVDDQTLSLGEALGQLPQEPERGRRALLESATGGFLWDNKGRYGDRREASFRVTEQLRASSYTALREDVSGIELKPLVEAAAETLRLTEDAYRDVLAYVLKKVEPTLRPLPSGHARRHDLQAATQVSWLSGFFRREDTLPAVIRWLGEWGFHPSAEGRIRLDDEERPGKASRPFTASVRVPGEVRLVFQRRAGLDALGSLLHEYGHALHHAHVSDQLPLELRRLEDASVTEAFATLFERLLTDEEWLKRYLRQPSATARDASRMAAFQALTVLRRHCAKLPYELSLYEHGPSPERAEEYADAQRRALFVEAHPGFFLFDVDPQLYVTRYLRAWALETRLTAHLTGRFNEDWWRNPTAGRWLQGLFARGGTDDAETLAQEISAKALTLPEAGARLVALLDR</sequence>
<evidence type="ECO:0000313" key="1">
    <source>
        <dbReference type="EMBL" id="AKJ01205.1"/>
    </source>
</evidence>
<evidence type="ECO:0000313" key="2">
    <source>
        <dbReference type="Proteomes" id="UP000035579"/>
    </source>
</evidence>
<name>A0AAC8Q508_9BACT</name>
<reference evidence="1 2" key="1">
    <citation type="submission" date="2015-05" db="EMBL/GenBank/DDBJ databases">
        <title>Genome assembly of Archangium gephyra DSM 2261.</title>
        <authorList>
            <person name="Sharma G."/>
            <person name="Subramanian S."/>
        </authorList>
    </citation>
    <scope>NUCLEOTIDE SEQUENCE [LARGE SCALE GENOMIC DNA]</scope>
    <source>
        <strain evidence="1 2">DSM 2261</strain>
    </source>
</reference>
<gene>
    <name evidence="1" type="ORF">AA314_02831</name>
</gene>
<dbReference type="KEGG" id="age:AA314_02831"/>
<dbReference type="Gene3D" id="1.10.1370.30">
    <property type="match status" value="1"/>
</dbReference>